<dbReference type="Pfam" id="PF07696">
    <property type="entry name" value="7TMR-DISMED2"/>
    <property type="match status" value="1"/>
</dbReference>
<evidence type="ECO:0000256" key="7">
    <source>
        <dbReference type="SAM" id="Phobius"/>
    </source>
</evidence>
<dbReference type="PANTHER" id="PTHR43711:SF26">
    <property type="entry name" value="SENSOR HISTIDINE KINASE RCSC"/>
    <property type="match status" value="1"/>
</dbReference>
<dbReference type="FunFam" id="3.30.565.10:FF:000006">
    <property type="entry name" value="Sensor histidine kinase WalK"/>
    <property type="match status" value="1"/>
</dbReference>
<evidence type="ECO:0000256" key="3">
    <source>
        <dbReference type="ARBA" id="ARBA00022553"/>
    </source>
</evidence>
<dbReference type="InterPro" id="IPR036890">
    <property type="entry name" value="HATPase_C_sf"/>
</dbReference>
<evidence type="ECO:0000256" key="4">
    <source>
        <dbReference type="ARBA" id="ARBA00022679"/>
    </source>
</evidence>
<reference evidence="9 10" key="1">
    <citation type="submission" date="2018-10" db="EMBL/GenBank/DDBJ databases">
        <title>Dokdonia luteus sp. nov., isolated from sea water.</title>
        <authorList>
            <person name="Zhou L.Y."/>
            <person name="Du Z.J."/>
        </authorList>
    </citation>
    <scope>NUCLEOTIDE SEQUENCE [LARGE SCALE GENOMIC DNA]</scope>
    <source>
        <strain evidence="9 10">SH27</strain>
    </source>
</reference>
<keyword evidence="7" id="KW-0812">Transmembrane</keyword>
<keyword evidence="3" id="KW-0597">Phosphoprotein</keyword>
<dbReference type="CDD" id="cd00082">
    <property type="entry name" value="HisKA"/>
    <property type="match status" value="1"/>
</dbReference>
<dbReference type="AlphaFoldDB" id="A0A3M0G3Q5"/>
<feature type="transmembrane region" description="Helical" evidence="7">
    <location>
        <begin position="284"/>
        <end position="304"/>
    </location>
</feature>
<dbReference type="InterPro" id="IPR011622">
    <property type="entry name" value="7TMR_DISM_rcpt_extracell_dom2"/>
</dbReference>
<dbReference type="SUPFAM" id="SSF55874">
    <property type="entry name" value="ATPase domain of HSP90 chaperone/DNA topoisomerase II/histidine kinase"/>
    <property type="match status" value="1"/>
</dbReference>
<name>A0A3M0G3Q5_9FLAO</name>
<dbReference type="InterPro" id="IPR003594">
    <property type="entry name" value="HATPase_dom"/>
</dbReference>
<dbReference type="InterPro" id="IPR004358">
    <property type="entry name" value="Sig_transdc_His_kin-like_C"/>
</dbReference>
<protein>
    <recommendedName>
        <fullName evidence="2">histidine kinase</fullName>
        <ecNumber evidence="2">2.7.13.3</ecNumber>
    </recommendedName>
</protein>
<dbReference type="SUPFAM" id="SSF47384">
    <property type="entry name" value="Homodimeric domain of signal transducing histidine kinase"/>
    <property type="match status" value="1"/>
</dbReference>
<dbReference type="GO" id="GO:0000155">
    <property type="term" value="F:phosphorelay sensor kinase activity"/>
    <property type="evidence" value="ECO:0007669"/>
    <property type="project" value="InterPro"/>
</dbReference>
<feature type="domain" description="Histidine kinase" evidence="8">
    <location>
        <begin position="453"/>
        <end position="671"/>
    </location>
</feature>
<dbReference type="EC" id="2.7.13.3" evidence="2"/>
<keyword evidence="6" id="KW-0902">Two-component regulatory system</keyword>
<dbReference type="Gene3D" id="1.10.287.130">
    <property type="match status" value="1"/>
</dbReference>
<evidence type="ECO:0000256" key="5">
    <source>
        <dbReference type="ARBA" id="ARBA00022777"/>
    </source>
</evidence>
<feature type="transmembrane region" description="Helical" evidence="7">
    <location>
        <begin position="251"/>
        <end position="272"/>
    </location>
</feature>
<organism evidence="9 10">
    <name type="scientific">Dokdonia sinensis</name>
    <dbReference type="NCBI Taxonomy" id="2479847"/>
    <lineage>
        <taxon>Bacteria</taxon>
        <taxon>Pseudomonadati</taxon>
        <taxon>Bacteroidota</taxon>
        <taxon>Flavobacteriia</taxon>
        <taxon>Flavobacteriales</taxon>
        <taxon>Flavobacteriaceae</taxon>
        <taxon>Dokdonia</taxon>
    </lineage>
</organism>
<dbReference type="OrthoDB" id="9810447at2"/>
<keyword evidence="10" id="KW-1185">Reference proteome</keyword>
<dbReference type="Gene3D" id="3.30.565.10">
    <property type="entry name" value="Histidine kinase-like ATPase, C-terminal domain"/>
    <property type="match status" value="1"/>
</dbReference>
<evidence type="ECO:0000259" key="8">
    <source>
        <dbReference type="PROSITE" id="PS50109"/>
    </source>
</evidence>
<dbReference type="EMBL" id="REFV01000006">
    <property type="protein sequence ID" value="RMB59455.1"/>
    <property type="molecule type" value="Genomic_DNA"/>
</dbReference>
<evidence type="ECO:0000256" key="2">
    <source>
        <dbReference type="ARBA" id="ARBA00012438"/>
    </source>
</evidence>
<dbReference type="Pfam" id="PF07695">
    <property type="entry name" value="7TMR-DISM_7TM"/>
    <property type="match status" value="1"/>
</dbReference>
<dbReference type="PANTHER" id="PTHR43711">
    <property type="entry name" value="TWO-COMPONENT HISTIDINE KINASE"/>
    <property type="match status" value="1"/>
</dbReference>
<feature type="transmembrane region" description="Helical" evidence="7">
    <location>
        <begin position="189"/>
        <end position="210"/>
    </location>
</feature>
<keyword evidence="7" id="KW-0472">Membrane</keyword>
<keyword evidence="4" id="KW-0808">Transferase</keyword>
<comment type="catalytic activity">
    <reaction evidence="1">
        <text>ATP + protein L-histidine = ADP + protein N-phospho-L-histidine.</text>
        <dbReference type="EC" id="2.7.13.3"/>
    </reaction>
</comment>
<keyword evidence="5" id="KW-0418">Kinase</keyword>
<dbReference type="PRINTS" id="PR00344">
    <property type="entry name" value="BCTRLSENSOR"/>
</dbReference>
<dbReference type="Pfam" id="PF00512">
    <property type="entry name" value="HisKA"/>
    <property type="match status" value="1"/>
</dbReference>
<dbReference type="Proteomes" id="UP000281985">
    <property type="component" value="Unassembled WGS sequence"/>
</dbReference>
<gene>
    <name evidence="9" type="ORF">EAX61_07665</name>
</gene>
<sequence>MTAFSPKNFKQLLGLFFFLPLLLAAQEDIHLDNTTALVEIGAKTQFSEDVTGELTIEEIASDVYEPQFQAYTQDAINFAGTASAYWLKFDITKEIPGDFYLNVGSAYIDAVGLYEFDSNDNLISTRLTGDDLPFNSREINVGSYLFKLDYDQGATHTFYLRVKSNQPLFFPLRVGTLDKFMTFNHNLDFLQGIYFGFMLLIFLYNLFLYFSTRERIYLYYIAYVFSITWFMASIFGYFFEYFWPETPFLNQIVVVSSGLTMITATLFTQKFLNTKYASPKMHLGSMIFLVLGVIVCILVILGYRISGLKLAQGGLLFMAIYFMILGIRFKIKGYRPATFYLFAWGALIVGIVFAILESVNVVPVMSYLNAMQIGSALEVLLLSFALGDRINLYKRQKEEAQAIALYESQEREKMIQEQNIILERMVKERTAEVAAKNEKLIDLNREKDMLVNVVAHDLRTPLSHIRMLIQLIDMTSLELTEDQVSYLTEIDNSADRLSQLISRILDIHALETNQIKLKNQLLDASSVVQEVTKSFRLAAENKDIRILTTAQSGNHIIEVDKNYLIQVIENLLSNAIKFSERDKSIHIEVNTREDRTYISIKDQGPGISEADQKKLFGRFQKLSAQPTDGEMSIGLGLSIAKKYVESMDGSIHCESKLGIGTEFIVSFESRGEAYKV</sequence>
<evidence type="ECO:0000313" key="9">
    <source>
        <dbReference type="EMBL" id="RMB59455.1"/>
    </source>
</evidence>
<dbReference type="InterPro" id="IPR050736">
    <property type="entry name" value="Sensor_HK_Regulatory"/>
</dbReference>
<dbReference type="SMART" id="SM00388">
    <property type="entry name" value="HisKA"/>
    <property type="match status" value="1"/>
</dbReference>
<dbReference type="PROSITE" id="PS50109">
    <property type="entry name" value="HIS_KIN"/>
    <property type="match status" value="1"/>
</dbReference>
<dbReference type="InterPro" id="IPR005467">
    <property type="entry name" value="His_kinase_dom"/>
</dbReference>
<evidence type="ECO:0000313" key="10">
    <source>
        <dbReference type="Proteomes" id="UP000281985"/>
    </source>
</evidence>
<dbReference type="RefSeq" id="WP_121917093.1">
    <property type="nucleotide sequence ID" value="NZ_REFV01000006.1"/>
</dbReference>
<keyword evidence="7" id="KW-1133">Transmembrane helix</keyword>
<dbReference type="SMART" id="SM00387">
    <property type="entry name" value="HATPase_c"/>
    <property type="match status" value="1"/>
</dbReference>
<evidence type="ECO:0000256" key="1">
    <source>
        <dbReference type="ARBA" id="ARBA00000085"/>
    </source>
</evidence>
<dbReference type="Pfam" id="PF02518">
    <property type="entry name" value="HATPase_c"/>
    <property type="match status" value="1"/>
</dbReference>
<dbReference type="InterPro" id="IPR003661">
    <property type="entry name" value="HisK_dim/P_dom"/>
</dbReference>
<dbReference type="InterPro" id="IPR036097">
    <property type="entry name" value="HisK_dim/P_sf"/>
</dbReference>
<dbReference type="InterPro" id="IPR011623">
    <property type="entry name" value="7TMR_DISM_rcpt_extracell_dom1"/>
</dbReference>
<dbReference type="CDD" id="cd00075">
    <property type="entry name" value="HATPase"/>
    <property type="match status" value="1"/>
</dbReference>
<accession>A0A3M0G3Q5</accession>
<feature type="transmembrane region" description="Helical" evidence="7">
    <location>
        <begin position="217"/>
        <end position="239"/>
    </location>
</feature>
<comment type="caution">
    <text evidence="9">The sequence shown here is derived from an EMBL/GenBank/DDBJ whole genome shotgun (WGS) entry which is preliminary data.</text>
</comment>
<proteinExistence type="predicted"/>
<feature type="transmembrane region" description="Helical" evidence="7">
    <location>
        <begin position="339"/>
        <end position="356"/>
    </location>
</feature>
<feature type="transmembrane region" description="Helical" evidence="7">
    <location>
        <begin position="310"/>
        <end position="327"/>
    </location>
</feature>
<evidence type="ECO:0000256" key="6">
    <source>
        <dbReference type="ARBA" id="ARBA00023012"/>
    </source>
</evidence>
<dbReference type="Gene3D" id="2.60.40.2380">
    <property type="match status" value="1"/>
</dbReference>